<evidence type="ECO:0000313" key="1">
    <source>
        <dbReference type="EMBL" id="BCZ85275.1"/>
    </source>
</evidence>
<proteinExistence type="predicted"/>
<keyword evidence="2" id="KW-1185">Reference proteome</keyword>
<sequence length="79" mass="8863">MKYHAFHAYIGITPESGALLQGPHKRQDPAFEGGVLSWVRSLTITYFHTGNPHYHRRGVVSRSCSGWEGVVPTRYGHQA</sequence>
<accession>A0ABM7U252</accession>
<gene>
    <name evidence="1" type="ORF">PTKU64_89500</name>
</gene>
<protein>
    <submittedName>
        <fullName evidence="1">Uncharacterized protein</fullName>
    </submittedName>
</protein>
<evidence type="ECO:0000313" key="2">
    <source>
        <dbReference type="Proteomes" id="UP001319874"/>
    </source>
</evidence>
<reference evidence="1 2" key="1">
    <citation type="journal article" date="2022" name="Front. Microbiol.">
        <title>Identification and characterization of a novel class of self-sufficient cytochrome P450 hydroxylase involved in cyclohexanecarboxylate degradation in Paraburkholderia terrae strain KU-64.</title>
        <authorList>
            <person name="Yamamoto T."/>
            <person name="Hasegawa Y."/>
            <person name="Iwaki H."/>
        </authorList>
    </citation>
    <scope>NUCLEOTIDE SEQUENCE [LARGE SCALE GENOMIC DNA]</scope>
    <source>
        <strain evidence="1 2">KU-64</strain>
    </source>
</reference>
<dbReference type="Proteomes" id="UP001319874">
    <property type="component" value="Chromosome 4"/>
</dbReference>
<dbReference type="EMBL" id="AP024958">
    <property type="protein sequence ID" value="BCZ85275.1"/>
    <property type="molecule type" value="Genomic_DNA"/>
</dbReference>
<organism evidence="1 2">
    <name type="scientific">Paraburkholderia terrae</name>
    <dbReference type="NCBI Taxonomy" id="311230"/>
    <lineage>
        <taxon>Bacteria</taxon>
        <taxon>Pseudomonadati</taxon>
        <taxon>Pseudomonadota</taxon>
        <taxon>Betaproteobacteria</taxon>
        <taxon>Burkholderiales</taxon>
        <taxon>Burkholderiaceae</taxon>
        <taxon>Paraburkholderia</taxon>
    </lineage>
</organism>
<name>A0ABM7U252_9BURK</name>